<evidence type="ECO:0000313" key="5">
    <source>
        <dbReference type="Proteomes" id="UP001549047"/>
    </source>
</evidence>
<dbReference type="GO" id="GO:0016787">
    <property type="term" value="F:hydrolase activity"/>
    <property type="evidence" value="ECO:0007669"/>
    <property type="project" value="UniProtKB-KW"/>
</dbReference>
<keyword evidence="4" id="KW-0378">Hydrolase</keyword>
<dbReference type="Gene3D" id="3.90.850.10">
    <property type="entry name" value="Fumarylacetoacetase-like, C-terminal domain"/>
    <property type="match status" value="1"/>
</dbReference>
<comment type="caution">
    <text evidence="4">The sequence shown here is derived from an EMBL/GenBank/DDBJ whole genome shotgun (WGS) entry which is preliminary data.</text>
</comment>
<proteinExistence type="inferred from homology"/>
<feature type="domain" description="Fumarylacetoacetase-like C-terminal" evidence="3">
    <location>
        <begin position="220"/>
        <end position="361"/>
    </location>
</feature>
<protein>
    <submittedName>
        <fullName evidence="4">Fumarylacetoacetate (FAA) hydrolase family protein</fullName>
    </submittedName>
</protein>
<keyword evidence="2" id="KW-0479">Metal-binding</keyword>
<dbReference type="PANTHER" id="PTHR42796">
    <property type="entry name" value="FUMARYLACETOACETATE HYDROLASE DOMAIN-CONTAINING PROTEIN 2A-RELATED"/>
    <property type="match status" value="1"/>
</dbReference>
<evidence type="ECO:0000259" key="3">
    <source>
        <dbReference type="Pfam" id="PF01557"/>
    </source>
</evidence>
<organism evidence="4 5">
    <name type="scientific">Rhizobium aquaticum</name>
    <dbReference type="NCBI Taxonomy" id="1549636"/>
    <lineage>
        <taxon>Bacteria</taxon>
        <taxon>Pseudomonadati</taxon>
        <taxon>Pseudomonadota</taxon>
        <taxon>Alphaproteobacteria</taxon>
        <taxon>Hyphomicrobiales</taxon>
        <taxon>Rhizobiaceae</taxon>
        <taxon>Rhizobium/Agrobacterium group</taxon>
        <taxon>Rhizobium</taxon>
    </lineage>
</organism>
<evidence type="ECO:0000256" key="2">
    <source>
        <dbReference type="ARBA" id="ARBA00022723"/>
    </source>
</evidence>
<dbReference type="InterPro" id="IPR036663">
    <property type="entry name" value="Fumarylacetoacetase_C_sf"/>
</dbReference>
<name>A0ABV2J0T4_9HYPH</name>
<gene>
    <name evidence="4" type="ORF">ABID16_002699</name>
</gene>
<dbReference type="SUPFAM" id="SSF56529">
    <property type="entry name" value="FAH"/>
    <property type="match status" value="1"/>
</dbReference>
<reference evidence="4 5" key="1">
    <citation type="submission" date="2024-06" db="EMBL/GenBank/DDBJ databases">
        <title>Genomic Encyclopedia of Type Strains, Phase IV (KMG-IV): sequencing the most valuable type-strain genomes for metagenomic binning, comparative biology and taxonomic classification.</title>
        <authorList>
            <person name="Goeker M."/>
        </authorList>
    </citation>
    <scope>NUCLEOTIDE SEQUENCE [LARGE SCALE GENOMIC DNA]</scope>
    <source>
        <strain evidence="4 5">DSM 29780</strain>
    </source>
</reference>
<evidence type="ECO:0000313" key="4">
    <source>
        <dbReference type="EMBL" id="MET3614362.1"/>
    </source>
</evidence>
<accession>A0ABV2J0T4</accession>
<sequence length="390" mass="41445">MVHASLSLTAATILPEDSGDALLVGRVWSKAAGGPSPVILREGHVYDLSGHVATIASLLEKPDVAAWLSSLRDLPDLGRLDAFLSGEVGELLAPVDLQAIKAAGVTFAGSMLERVIEEQAKGDSGRAEEIRKRLAPVLGESLKGVVAGSPEAAKVKALLQDMGLWSQYLEVGIGPDAEIFTKAQPMSSVGCGAKVGIHPISEWNNPEPEVVLVVRSDGEIVGATLGNDVNLRDVEGRSALLLGKAKDNNSSCALGPFIRLFDKGFTLEDVNGLSVSLSVTGEDGFEMTGISHMSAISRTPKNLASQMLNRNHQYPDGAVLFLGTMFAPVKDRRGPGLGFTHEIGDRVEIASPRLGRLVNFVDRTDVCPQWTFGVRALMQNIAARGLIDRL</sequence>
<dbReference type="Proteomes" id="UP001549047">
    <property type="component" value="Unassembled WGS sequence"/>
</dbReference>
<comment type="similarity">
    <text evidence="1">Belongs to the FAH family.</text>
</comment>
<dbReference type="EMBL" id="JBEPMB010000003">
    <property type="protein sequence ID" value="MET3614362.1"/>
    <property type="molecule type" value="Genomic_DNA"/>
</dbReference>
<dbReference type="InterPro" id="IPR051121">
    <property type="entry name" value="FAH"/>
</dbReference>
<dbReference type="PANTHER" id="PTHR42796:SF7">
    <property type="entry name" value="2-DEHYDRO-3-DEOXY-D-ARABINONATE DEHYDRATASE"/>
    <property type="match status" value="1"/>
</dbReference>
<dbReference type="RefSeq" id="WP_354556858.1">
    <property type="nucleotide sequence ID" value="NZ_JBEPMB010000003.1"/>
</dbReference>
<dbReference type="Pfam" id="PF01557">
    <property type="entry name" value="FAA_hydrolase"/>
    <property type="match status" value="1"/>
</dbReference>
<keyword evidence="5" id="KW-1185">Reference proteome</keyword>
<evidence type="ECO:0000256" key="1">
    <source>
        <dbReference type="ARBA" id="ARBA00010211"/>
    </source>
</evidence>
<dbReference type="InterPro" id="IPR011234">
    <property type="entry name" value="Fumarylacetoacetase-like_C"/>
</dbReference>